<dbReference type="InParanoid" id="A0A6L2PKZ8"/>
<name>A0A6L2PKZ8_COPFO</name>
<dbReference type="InterPro" id="IPR002347">
    <property type="entry name" value="SDR_fam"/>
</dbReference>
<evidence type="ECO:0000256" key="3">
    <source>
        <dbReference type="ARBA" id="ARBA00023002"/>
    </source>
</evidence>
<evidence type="ECO:0000256" key="1">
    <source>
        <dbReference type="ARBA" id="ARBA00006484"/>
    </source>
</evidence>
<dbReference type="GO" id="GO:0016491">
    <property type="term" value="F:oxidoreductase activity"/>
    <property type="evidence" value="ECO:0007669"/>
    <property type="project" value="UniProtKB-KW"/>
</dbReference>
<dbReference type="PRINTS" id="PR00080">
    <property type="entry name" value="SDRFAMILY"/>
</dbReference>
<dbReference type="PANTHER" id="PTHR43899:SF13">
    <property type="entry name" value="RH59310P"/>
    <property type="match status" value="1"/>
</dbReference>
<proteinExistence type="inferred from homology"/>
<gene>
    <name evidence="5" type="ORF">Cfor_02668</name>
</gene>
<keyword evidence="6" id="KW-1185">Reference proteome</keyword>
<dbReference type="Gene3D" id="3.40.50.720">
    <property type="entry name" value="NAD(P)-binding Rossmann-like Domain"/>
    <property type="match status" value="1"/>
</dbReference>
<dbReference type="InterPro" id="IPR036291">
    <property type="entry name" value="NAD(P)-bd_dom_sf"/>
</dbReference>
<dbReference type="Proteomes" id="UP000502823">
    <property type="component" value="Unassembled WGS sequence"/>
</dbReference>
<dbReference type="OrthoDB" id="5545019at2759"/>
<dbReference type="PRINTS" id="PR00081">
    <property type="entry name" value="GDHRDH"/>
</dbReference>
<evidence type="ECO:0000256" key="4">
    <source>
        <dbReference type="RuleBase" id="RU000363"/>
    </source>
</evidence>
<dbReference type="PIRSF" id="PIRSF000126">
    <property type="entry name" value="11-beta-HSD1"/>
    <property type="match status" value="1"/>
</dbReference>
<dbReference type="SUPFAM" id="SSF51735">
    <property type="entry name" value="NAD(P)-binding Rossmann-fold domains"/>
    <property type="match status" value="1"/>
</dbReference>
<accession>A0A6L2PKZ8</accession>
<evidence type="ECO:0000313" key="5">
    <source>
        <dbReference type="EMBL" id="GFG31862.1"/>
    </source>
</evidence>
<evidence type="ECO:0000313" key="6">
    <source>
        <dbReference type="Proteomes" id="UP000502823"/>
    </source>
</evidence>
<evidence type="ECO:0000256" key="2">
    <source>
        <dbReference type="ARBA" id="ARBA00022857"/>
    </source>
</evidence>
<keyword evidence="2" id="KW-0521">NADP</keyword>
<protein>
    <submittedName>
        <fullName evidence="5">Uncharacterized protein</fullName>
    </submittedName>
</protein>
<dbReference type="EMBL" id="BLKM01000334">
    <property type="protein sequence ID" value="GFG31862.1"/>
    <property type="molecule type" value="Genomic_DNA"/>
</dbReference>
<dbReference type="PANTHER" id="PTHR43899">
    <property type="entry name" value="RH59310P"/>
    <property type="match status" value="1"/>
</dbReference>
<dbReference type="CDD" id="cd05356">
    <property type="entry name" value="17beta-HSD1_like_SDR_c"/>
    <property type="match status" value="1"/>
</dbReference>
<organism evidence="5 6">
    <name type="scientific">Coptotermes formosanus</name>
    <name type="common">Formosan subterranean termite</name>
    <dbReference type="NCBI Taxonomy" id="36987"/>
    <lineage>
        <taxon>Eukaryota</taxon>
        <taxon>Metazoa</taxon>
        <taxon>Ecdysozoa</taxon>
        <taxon>Arthropoda</taxon>
        <taxon>Hexapoda</taxon>
        <taxon>Insecta</taxon>
        <taxon>Pterygota</taxon>
        <taxon>Neoptera</taxon>
        <taxon>Polyneoptera</taxon>
        <taxon>Dictyoptera</taxon>
        <taxon>Blattodea</taxon>
        <taxon>Blattoidea</taxon>
        <taxon>Termitoidae</taxon>
        <taxon>Rhinotermitidae</taxon>
        <taxon>Coptotermes</taxon>
    </lineage>
</organism>
<comment type="similarity">
    <text evidence="1 4">Belongs to the short-chain dehydrogenases/reductases (SDR) family.</text>
</comment>
<comment type="caution">
    <text evidence="5">The sequence shown here is derived from an EMBL/GenBank/DDBJ whole genome shotgun (WGS) entry which is preliminary data.</text>
</comment>
<dbReference type="FunFam" id="3.40.50.720:FF:000137">
    <property type="entry name" value="Hydroxysteroid (17-beta) dehydrogenase 3"/>
    <property type="match status" value="1"/>
</dbReference>
<dbReference type="GO" id="GO:0005783">
    <property type="term" value="C:endoplasmic reticulum"/>
    <property type="evidence" value="ECO:0007669"/>
    <property type="project" value="TreeGrafter"/>
</dbReference>
<keyword evidence="3" id="KW-0560">Oxidoreductase</keyword>
<sequence length="269" mass="29829">MIMSREVVTGATDGIGKAYAEALAKLGIDIVLISRTKTKLEAVAAEIESEYHVHTKIIEADFTNDSYDTYHAIEKELYGMEIGILINNVGMSYPHPAYFLELTDRDKMYTDIIKCNISSVTNMTLMILPQMVERKKGVVVNVSSTAAIIPSPLLTVYASSKAFVEKFSKDLACEYGKCGIVIQCILPGYVATKMSKIRRSTWMAPAPDVFVKCAVRTVGIQQHTTGYFPHSLMVGAVNLMDSISSSFAQWVIVRTMENIRGRALKQSHR</sequence>
<dbReference type="FunCoup" id="A0A6L2PKZ8">
    <property type="interactions" value="1069"/>
</dbReference>
<dbReference type="AlphaFoldDB" id="A0A6L2PKZ8"/>
<dbReference type="InterPro" id="IPR051019">
    <property type="entry name" value="VLCFA-Steroid_DH"/>
</dbReference>
<reference evidence="6" key="1">
    <citation type="submission" date="2020-01" db="EMBL/GenBank/DDBJ databases">
        <title>Draft genome sequence of the Termite Coptotermes fromosanus.</title>
        <authorList>
            <person name="Itakura S."/>
            <person name="Yosikawa Y."/>
            <person name="Umezawa K."/>
        </authorList>
    </citation>
    <scope>NUCLEOTIDE SEQUENCE [LARGE SCALE GENOMIC DNA]</scope>
</reference>
<dbReference type="Pfam" id="PF00106">
    <property type="entry name" value="adh_short"/>
    <property type="match status" value="1"/>
</dbReference>